<dbReference type="Pfam" id="PF23500">
    <property type="entry name" value="DUF7133"/>
    <property type="match status" value="1"/>
</dbReference>
<feature type="chain" id="PRO_5037272689" evidence="5">
    <location>
        <begin position="23"/>
        <end position="776"/>
    </location>
</feature>
<evidence type="ECO:0000256" key="1">
    <source>
        <dbReference type="ARBA" id="ARBA00022617"/>
    </source>
</evidence>
<dbReference type="InterPro" id="IPR036909">
    <property type="entry name" value="Cyt_c-like_dom_sf"/>
</dbReference>
<evidence type="ECO:0000313" key="7">
    <source>
        <dbReference type="EMBL" id="MBD2751905.1"/>
    </source>
</evidence>
<dbReference type="PANTHER" id="PTHR33546">
    <property type="entry name" value="LARGE, MULTIFUNCTIONAL SECRETED PROTEIN-RELATED"/>
    <property type="match status" value="1"/>
</dbReference>
<dbReference type="InterPro" id="IPR011989">
    <property type="entry name" value="ARM-like"/>
</dbReference>
<dbReference type="InterPro" id="IPR016024">
    <property type="entry name" value="ARM-type_fold"/>
</dbReference>
<dbReference type="InterPro" id="IPR055557">
    <property type="entry name" value="DUF7133"/>
</dbReference>
<dbReference type="GO" id="GO:0046872">
    <property type="term" value="F:metal ion binding"/>
    <property type="evidence" value="ECO:0007669"/>
    <property type="project" value="UniProtKB-KW"/>
</dbReference>
<keyword evidence="2 4" id="KW-0479">Metal-binding</keyword>
<protein>
    <submittedName>
        <fullName evidence="7">C-type cytochrome</fullName>
    </submittedName>
</protein>
<dbReference type="Pfam" id="PF00034">
    <property type="entry name" value="Cytochrom_C"/>
    <property type="match status" value="1"/>
</dbReference>
<dbReference type="PANTHER" id="PTHR33546:SF1">
    <property type="entry name" value="LARGE, MULTIFUNCTIONAL SECRETED PROTEIN"/>
    <property type="match status" value="1"/>
</dbReference>
<proteinExistence type="predicted"/>
<evidence type="ECO:0000256" key="2">
    <source>
        <dbReference type="ARBA" id="ARBA00022723"/>
    </source>
</evidence>
<keyword evidence="3 4" id="KW-0408">Iron</keyword>
<gene>
    <name evidence="7" type="ORF">IC230_03305</name>
</gene>
<dbReference type="InterPro" id="IPR009056">
    <property type="entry name" value="Cyt_c-like_dom"/>
</dbReference>
<dbReference type="Proteomes" id="UP000653797">
    <property type="component" value="Unassembled WGS sequence"/>
</dbReference>
<organism evidence="7 8">
    <name type="scientific">Spirosoma validum</name>
    <dbReference type="NCBI Taxonomy" id="2771355"/>
    <lineage>
        <taxon>Bacteria</taxon>
        <taxon>Pseudomonadati</taxon>
        <taxon>Bacteroidota</taxon>
        <taxon>Cytophagia</taxon>
        <taxon>Cytophagales</taxon>
        <taxon>Cytophagaceae</taxon>
        <taxon>Spirosoma</taxon>
    </lineage>
</organism>
<dbReference type="Pfam" id="PF13646">
    <property type="entry name" value="HEAT_2"/>
    <property type="match status" value="1"/>
</dbReference>
<feature type="signal peptide" evidence="5">
    <location>
        <begin position="1"/>
        <end position="22"/>
    </location>
</feature>
<dbReference type="EMBL" id="JACXAA010000001">
    <property type="protein sequence ID" value="MBD2751905.1"/>
    <property type="molecule type" value="Genomic_DNA"/>
</dbReference>
<dbReference type="SUPFAM" id="SSF50952">
    <property type="entry name" value="Soluble quinoprotein glucose dehydrogenase"/>
    <property type="match status" value="1"/>
</dbReference>
<evidence type="ECO:0000256" key="4">
    <source>
        <dbReference type="PROSITE-ProRule" id="PRU00433"/>
    </source>
</evidence>
<dbReference type="SUPFAM" id="SSF48371">
    <property type="entry name" value="ARM repeat"/>
    <property type="match status" value="1"/>
</dbReference>
<dbReference type="PROSITE" id="PS51007">
    <property type="entry name" value="CYTC"/>
    <property type="match status" value="1"/>
</dbReference>
<dbReference type="Gene3D" id="1.10.760.10">
    <property type="entry name" value="Cytochrome c-like domain"/>
    <property type="match status" value="1"/>
</dbReference>
<evidence type="ECO:0000313" key="8">
    <source>
        <dbReference type="Proteomes" id="UP000653797"/>
    </source>
</evidence>
<evidence type="ECO:0000256" key="5">
    <source>
        <dbReference type="SAM" id="SignalP"/>
    </source>
</evidence>
<dbReference type="InterPro" id="IPR011041">
    <property type="entry name" value="Quinoprot_gluc/sorb_DH_b-prop"/>
</dbReference>
<reference evidence="7" key="1">
    <citation type="submission" date="2020-09" db="EMBL/GenBank/DDBJ databases">
        <authorList>
            <person name="Kim M.K."/>
        </authorList>
    </citation>
    <scope>NUCLEOTIDE SEQUENCE</scope>
    <source>
        <strain evidence="7">BT704</strain>
    </source>
</reference>
<feature type="domain" description="Cytochrome c" evidence="6">
    <location>
        <begin position="628"/>
        <end position="721"/>
    </location>
</feature>
<dbReference type="RefSeq" id="WP_191037530.1">
    <property type="nucleotide sequence ID" value="NZ_JACXAA010000001.1"/>
</dbReference>
<dbReference type="GO" id="GO:0020037">
    <property type="term" value="F:heme binding"/>
    <property type="evidence" value="ECO:0007669"/>
    <property type="project" value="InterPro"/>
</dbReference>
<evidence type="ECO:0000259" key="6">
    <source>
        <dbReference type="PROSITE" id="PS51007"/>
    </source>
</evidence>
<dbReference type="InterPro" id="IPR011042">
    <property type="entry name" value="6-blade_b-propeller_TolB-like"/>
</dbReference>
<dbReference type="Gene3D" id="1.25.10.10">
    <property type="entry name" value="Leucine-rich Repeat Variant"/>
    <property type="match status" value="1"/>
</dbReference>
<keyword evidence="8" id="KW-1185">Reference proteome</keyword>
<dbReference type="AlphaFoldDB" id="A0A927AY50"/>
<dbReference type="SUPFAM" id="SSF46626">
    <property type="entry name" value="Cytochrome c"/>
    <property type="match status" value="1"/>
</dbReference>
<evidence type="ECO:0000256" key="3">
    <source>
        <dbReference type="ARBA" id="ARBA00023004"/>
    </source>
</evidence>
<keyword evidence="1 4" id="KW-0349">Heme</keyword>
<dbReference type="GO" id="GO:0009055">
    <property type="term" value="F:electron transfer activity"/>
    <property type="evidence" value="ECO:0007669"/>
    <property type="project" value="InterPro"/>
</dbReference>
<sequence>MRPFFATISSLRISLASAFLLAVTLSVPSCNRPDKNSSGSDFARVVQDTNPPVEPLSPEASIKKIQLPPGYHVELVASEPMVQEPVAIAWDGNGRMYVAEMNTYMRDANATGEYAPTSRIKRLEDTDGDGKMDKSTIFIDSLVLPRTILPVGDQLLVGITNIQHIWSYRDTDGDGKADEKKIVFRNDAIDSRNLEHQNGGLVWNMDNWIYPSRDNLRYKYKKGKLLADTLVDNMIGQWGMTSDNYGRLFYSEAGPGLPAVQIQQNPAYGALNFADQYSDDFTKPWPIIGNVDAQGGREALRPEDNTLNKFTSGCGQSIFRGDRLPADMQGDYFIPEPVGRIIKRGKVINRDGKIYIEDAYKEKDWLASADMNFRPINTYTGPDGCFYIVDMYHGIIQESEWTKPGSYLGKVIQQKGLYKNRGMGRIYRVVHDDFKRDTRQPNMLNESGNQLATYLDHPNGWWRDNAQQLLIFHNDQAVVPELKQIAIGEKGPLLKQPSSLARIHALWTLEGLEAIDKPTLFKAFTDSDAQVRKAAIWISEFYLKKHDPEVIEKLATLKNDSSPDVRIQLALSLRSHKMPRTDALVRQLLADNAKNELMQFSFATFTTSQKMQQAELERTRNLSPADRELVTKGATIFKQLCATCHGPDGKGINVAGSQTMPAPPLVGSPRVKGDKILLIQLLLNGMRGPVDGKTYTDMMPAMGSNDDKWIASVLSYIRNSSELGNKSSVVTPNEVADVRVNTPVIPGGMTQQELEIFKLGRAERTNWSKPDAKSDK</sequence>
<accession>A0A927AY50</accession>
<name>A0A927AY50_9BACT</name>
<comment type="caution">
    <text evidence="7">The sequence shown here is derived from an EMBL/GenBank/DDBJ whole genome shotgun (WGS) entry which is preliminary data.</text>
</comment>
<dbReference type="Gene3D" id="2.120.10.30">
    <property type="entry name" value="TolB, C-terminal domain"/>
    <property type="match status" value="1"/>
</dbReference>
<keyword evidence="5" id="KW-0732">Signal</keyword>